<dbReference type="PANTHER" id="PTHR11014:SF63">
    <property type="entry name" value="METALLOPEPTIDASE, PUTATIVE (AFU_ORTHOLOGUE AFUA_6G09600)-RELATED"/>
    <property type="match status" value="1"/>
</dbReference>
<dbReference type="Pfam" id="PF07687">
    <property type="entry name" value="M20_dimer"/>
    <property type="match status" value="1"/>
</dbReference>
<keyword evidence="5" id="KW-1185">Reference proteome</keyword>
<dbReference type="STRING" id="1121950.SAMN02745243_03530"/>
<feature type="binding site" evidence="2">
    <location>
        <position position="103"/>
    </location>
    <ligand>
        <name>Mn(2+)</name>
        <dbReference type="ChEBI" id="CHEBI:29035"/>
        <label>2</label>
    </ligand>
</feature>
<dbReference type="Pfam" id="PF01546">
    <property type="entry name" value="Peptidase_M20"/>
    <property type="match status" value="1"/>
</dbReference>
<dbReference type="Gene3D" id="3.40.630.10">
    <property type="entry name" value="Zn peptidases"/>
    <property type="match status" value="1"/>
</dbReference>
<dbReference type="FunFam" id="3.30.70.360:FF:000001">
    <property type="entry name" value="N-acetyldiaminopimelate deacetylase"/>
    <property type="match status" value="1"/>
</dbReference>
<gene>
    <name evidence="4" type="ORF">SAMN02745243_03530</name>
</gene>
<dbReference type="Gene3D" id="3.30.70.360">
    <property type="match status" value="1"/>
</dbReference>
<dbReference type="InterPro" id="IPR036264">
    <property type="entry name" value="Bact_exopeptidase_dim_dom"/>
</dbReference>
<evidence type="ECO:0000256" key="1">
    <source>
        <dbReference type="ARBA" id="ARBA00022801"/>
    </source>
</evidence>
<keyword evidence="1 4" id="KW-0378">Hydrolase</keyword>
<dbReference type="InterPro" id="IPR002933">
    <property type="entry name" value="Peptidase_M20"/>
</dbReference>
<dbReference type="GO" id="GO:0050118">
    <property type="term" value="F:N-acetyldiaminopimelate deacetylase activity"/>
    <property type="evidence" value="ECO:0007669"/>
    <property type="project" value="UniProtKB-ARBA"/>
</dbReference>
<protein>
    <submittedName>
        <fullName evidence="4">Amidohydrolase</fullName>
    </submittedName>
</protein>
<name>A0A1M6UKA4_9FIRM</name>
<proteinExistence type="predicted"/>
<comment type="cofactor">
    <cofactor evidence="2">
        <name>Mn(2+)</name>
        <dbReference type="ChEBI" id="CHEBI:29035"/>
    </cofactor>
    <text evidence="2">The Mn(2+) ion enhances activity.</text>
</comment>
<dbReference type="SUPFAM" id="SSF53187">
    <property type="entry name" value="Zn-dependent exopeptidases"/>
    <property type="match status" value="1"/>
</dbReference>
<dbReference type="RefSeq" id="WP_073112849.1">
    <property type="nucleotide sequence ID" value="NZ_FQZY01000074.1"/>
</dbReference>
<dbReference type="CDD" id="cd03886">
    <property type="entry name" value="M20_Acy1"/>
    <property type="match status" value="1"/>
</dbReference>
<evidence type="ECO:0000313" key="4">
    <source>
        <dbReference type="EMBL" id="SHK69675.1"/>
    </source>
</evidence>
<dbReference type="PIRSF" id="PIRSF005962">
    <property type="entry name" value="Pept_M20D_amidohydro"/>
    <property type="match status" value="1"/>
</dbReference>
<sequence>MSEQWKLTTEQTEKIREIRIHLHEHPEVSWEEWETSAYIRQILEKLPGVEIIPNPVETAVIARIKGGSSGRNIALRADIDALVVTEAWESEHVSQNPGVCHACGHDFHAASLLGAAMVLSEHREELLGDAILIFQPAEETTTGAKALIETGFLKALGVEAVFGLHNRPEVESGNVVVNPGPMMTAKKNFRITIHGVGGHGSMPELCVDPIVCSSAMVQNLQTIVSRNVAPQEAMVLTIGSIHGGTQENLVVDTVNMTGSMRTFSPEVQERGLERMNAIVEHTALAYECTAELEIVEEIPSVWNGQAMYEIAIEATKRAVGEERIVTAQPSMASEDFANFMQEVPGFFYWFGNRRAEDECFAWHNDHFHVDDEALPYAVLVMAQSVVTAQELLK</sequence>
<accession>A0A1M6UKA4</accession>
<dbReference type="PANTHER" id="PTHR11014">
    <property type="entry name" value="PEPTIDASE M20 FAMILY MEMBER"/>
    <property type="match status" value="1"/>
</dbReference>
<dbReference type="GO" id="GO:0019877">
    <property type="term" value="P:diaminopimelate biosynthetic process"/>
    <property type="evidence" value="ECO:0007669"/>
    <property type="project" value="UniProtKB-ARBA"/>
</dbReference>
<keyword evidence="2" id="KW-0464">Manganese</keyword>
<dbReference type="InterPro" id="IPR011650">
    <property type="entry name" value="Peptidase_M20_dimer"/>
</dbReference>
<evidence type="ECO:0000256" key="2">
    <source>
        <dbReference type="PIRSR" id="PIRSR005962-1"/>
    </source>
</evidence>
<feature type="domain" description="Peptidase M20 dimerisation" evidence="3">
    <location>
        <begin position="188"/>
        <end position="286"/>
    </location>
</feature>
<organism evidence="4 5">
    <name type="scientific">Hespellia stercorisuis DSM 15480</name>
    <dbReference type="NCBI Taxonomy" id="1121950"/>
    <lineage>
        <taxon>Bacteria</taxon>
        <taxon>Bacillati</taxon>
        <taxon>Bacillota</taxon>
        <taxon>Clostridia</taxon>
        <taxon>Lachnospirales</taxon>
        <taxon>Lachnospiraceae</taxon>
        <taxon>Hespellia</taxon>
    </lineage>
</organism>
<dbReference type="GO" id="GO:0046872">
    <property type="term" value="F:metal ion binding"/>
    <property type="evidence" value="ECO:0007669"/>
    <property type="project" value="UniProtKB-KW"/>
</dbReference>
<dbReference type="InterPro" id="IPR017439">
    <property type="entry name" value="Amidohydrolase"/>
</dbReference>
<evidence type="ECO:0000313" key="5">
    <source>
        <dbReference type="Proteomes" id="UP000184301"/>
    </source>
</evidence>
<dbReference type="NCBIfam" id="TIGR01891">
    <property type="entry name" value="amidohydrolases"/>
    <property type="match status" value="1"/>
</dbReference>
<dbReference type="AlphaFoldDB" id="A0A1M6UKA4"/>
<reference evidence="4 5" key="1">
    <citation type="submission" date="2016-11" db="EMBL/GenBank/DDBJ databases">
        <authorList>
            <person name="Jaros S."/>
            <person name="Januszkiewicz K."/>
            <person name="Wedrychowicz H."/>
        </authorList>
    </citation>
    <scope>NUCLEOTIDE SEQUENCE [LARGE SCALE GENOMIC DNA]</scope>
    <source>
        <strain evidence="4 5">DSM 15480</strain>
    </source>
</reference>
<feature type="binding site" evidence="2">
    <location>
        <position position="165"/>
    </location>
    <ligand>
        <name>Mn(2+)</name>
        <dbReference type="ChEBI" id="CHEBI:29035"/>
        <label>2</label>
    </ligand>
</feature>
<feature type="binding site" evidence="2">
    <location>
        <position position="105"/>
    </location>
    <ligand>
        <name>Mn(2+)</name>
        <dbReference type="ChEBI" id="CHEBI:29035"/>
        <label>2</label>
    </ligand>
</feature>
<keyword evidence="2" id="KW-0479">Metal-binding</keyword>
<dbReference type="OrthoDB" id="9776731at2"/>
<feature type="binding site" evidence="2">
    <location>
        <position position="363"/>
    </location>
    <ligand>
        <name>Mn(2+)</name>
        <dbReference type="ChEBI" id="CHEBI:29035"/>
        <label>2</label>
    </ligand>
</feature>
<feature type="binding site" evidence="2">
    <location>
        <position position="139"/>
    </location>
    <ligand>
        <name>Mn(2+)</name>
        <dbReference type="ChEBI" id="CHEBI:29035"/>
        <label>2</label>
    </ligand>
</feature>
<evidence type="ECO:0000259" key="3">
    <source>
        <dbReference type="Pfam" id="PF07687"/>
    </source>
</evidence>
<dbReference type="EMBL" id="FQZY01000074">
    <property type="protein sequence ID" value="SHK69675.1"/>
    <property type="molecule type" value="Genomic_DNA"/>
</dbReference>
<dbReference type="Proteomes" id="UP000184301">
    <property type="component" value="Unassembled WGS sequence"/>
</dbReference>
<dbReference type="SUPFAM" id="SSF55031">
    <property type="entry name" value="Bacterial exopeptidase dimerisation domain"/>
    <property type="match status" value="1"/>
</dbReference>